<dbReference type="AlphaFoldDB" id="A0A2T9WKF7"/>
<gene>
    <name evidence="1" type="ORF">DDW03_02710</name>
</gene>
<organism evidence="1">
    <name type="scientific">Nanobsidianus stetteri</name>
    <dbReference type="NCBI Taxonomy" id="1294122"/>
    <lineage>
        <taxon>Archaea</taxon>
        <taxon>Nanobdellota</taxon>
        <taxon>Candidatus Nanoarchaeia</taxon>
        <taxon>Nanoarchaeales</taxon>
        <taxon>Nanopusillaceae</taxon>
        <taxon>Candidatus Nanobsidianus</taxon>
    </lineage>
</organism>
<proteinExistence type="predicted"/>
<reference evidence="1" key="1">
    <citation type="journal article" date="2015" name="Appl. Environ. Microbiol.">
        <title>Nanoarchaeota, Their Sulfolobales Host, and Nanoarchaeota Virus Distribution across Yellowstone National Park Hot Springs.</title>
        <authorList>
            <person name="Munson-McGee J.H."/>
            <person name="Field E.K."/>
            <person name="Bateson M."/>
            <person name="Rooney C."/>
            <person name="Stepanauskas R."/>
            <person name="Young M.J."/>
        </authorList>
    </citation>
    <scope>NUCLEOTIDE SEQUENCE [LARGE SCALE GENOMIC DNA]</scope>
    <source>
        <strain evidence="1">SCGC AB-777_F03</strain>
    </source>
</reference>
<dbReference type="EMBL" id="QEFP01000018">
    <property type="protein sequence ID" value="PVU68318.1"/>
    <property type="molecule type" value="Genomic_DNA"/>
</dbReference>
<accession>A0A2T9WKF7</accession>
<comment type="caution">
    <text evidence="1">The sequence shown here is derived from an EMBL/GenBank/DDBJ whole genome shotgun (WGS) entry which is preliminary data.</text>
</comment>
<protein>
    <submittedName>
        <fullName evidence="1">Uncharacterized protein</fullName>
    </submittedName>
</protein>
<sequence length="152" mass="16853">MNGNIFNYSLASVPYSFGWCTTSECEAYAIPAMPPANTINGEPIFTQSYINAYNTAFNQPPPNNNYQRALNKYNRFTSSNVNSNFILGTFGYKETYNSNEGSFYIGKLIDNFNNYIGTPYLFVSAGSGGGSGFMYLNWIIVTYGVPYVVSVS</sequence>
<evidence type="ECO:0000313" key="1">
    <source>
        <dbReference type="EMBL" id="PVU68318.1"/>
    </source>
</evidence>
<reference evidence="1" key="2">
    <citation type="submission" date="2017-05" db="EMBL/GenBank/DDBJ databases">
        <authorList>
            <person name="Song R."/>
            <person name="Chenine A.L."/>
            <person name="Ruprecht R.M."/>
        </authorList>
    </citation>
    <scope>NUCLEOTIDE SEQUENCE</scope>
    <source>
        <strain evidence="1">SCGC AB-777_F03</strain>
    </source>
</reference>
<name>A0A2T9WKF7_NANST</name>